<dbReference type="PROSITE" id="PS50937">
    <property type="entry name" value="HTH_MERR_2"/>
    <property type="match status" value="1"/>
</dbReference>
<evidence type="ECO:0000256" key="4">
    <source>
        <dbReference type="ARBA" id="ARBA00023163"/>
    </source>
</evidence>
<sequence length="238" mass="27755">MKVKEVAELTGVSIRTLHHYDDIGLLRPDHVTEAGYRLYSNENLADLQQILFFRELGFSLKRIKELLLSPEFERVAALELQRDMLLDKKSQLEIMLATIDRTIQSERGETKMTNEEKFKGFDFRTNPYEEEAKARWGEKAVGQTKHNFNEEMQEKMNRIYFNLAELRHLEPGSDEAQEAIEKWFMLLNQMGSYSLAAFKGLGEMYAADERFTQNIDQFGEGLAVFMRDAMSIYSDRQV</sequence>
<dbReference type="Gene3D" id="1.10.1660.10">
    <property type="match status" value="1"/>
</dbReference>
<dbReference type="RefSeq" id="WP_078818294.1">
    <property type="nucleotide sequence ID" value="NZ_FUYJ01000007.1"/>
</dbReference>
<dbReference type="InterPro" id="IPR009061">
    <property type="entry name" value="DNA-bd_dom_put_sf"/>
</dbReference>
<dbReference type="EMBL" id="FUYJ01000007">
    <property type="protein sequence ID" value="SKB03422.1"/>
    <property type="molecule type" value="Genomic_DNA"/>
</dbReference>
<dbReference type="InterPro" id="IPR000551">
    <property type="entry name" value="MerR-type_HTH_dom"/>
</dbReference>
<dbReference type="Pfam" id="PF07739">
    <property type="entry name" value="TipAS"/>
    <property type="match status" value="1"/>
</dbReference>
<name>A0A1T4YNT5_9BACL</name>
<dbReference type="SMART" id="SM00422">
    <property type="entry name" value="HTH_MERR"/>
    <property type="match status" value="1"/>
</dbReference>
<dbReference type="AlphaFoldDB" id="A0A1T4YNT5"/>
<reference evidence="7" key="1">
    <citation type="submission" date="2017-02" db="EMBL/GenBank/DDBJ databases">
        <authorList>
            <person name="Varghese N."/>
            <person name="Submissions S."/>
        </authorList>
    </citation>
    <scope>NUCLEOTIDE SEQUENCE [LARGE SCALE GENOMIC DNA]</scope>
    <source>
        <strain evidence="7">DSM 23966</strain>
    </source>
</reference>
<accession>A0A1T4YNT5</accession>
<evidence type="ECO:0000313" key="7">
    <source>
        <dbReference type="Proteomes" id="UP000190042"/>
    </source>
</evidence>
<dbReference type="PANTHER" id="PTHR30204:SF90">
    <property type="entry name" value="HTH-TYPE TRANSCRIPTIONAL ACTIVATOR MTA"/>
    <property type="match status" value="1"/>
</dbReference>
<keyword evidence="1" id="KW-0805">Transcription regulation</keyword>
<dbReference type="CDD" id="cd01106">
    <property type="entry name" value="HTH_TipAL-Mta"/>
    <property type="match status" value="1"/>
</dbReference>
<gene>
    <name evidence="6" type="ORF">SAMN04244570_3181</name>
</gene>
<dbReference type="Proteomes" id="UP000190042">
    <property type="component" value="Unassembled WGS sequence"/>
</dbReference>
<evidence type="ECO:0000256" key="1">
    <source>
        <dbReference type="ARBA" id="ARBA00023015"/>
    </source>
</evidence>
<keyword evidence="2 6" id="KW-0238">DNA-binding</keyword>
<keyword evidence="7" id="KW-1185">Reference proteome</keyword>
<feature type="domain" description="HTH merR-type" evidence="5">
    <location>
        <begin position="1"/>
        <end position="69"/>
    </location>
</feature>
<proteinExistence type="predicted"/>
<dbReference type="InterPro" id="IPR036244">
    <property type="entry name" value="TipA-like_antibiotic-bd"/>
</dbReference>
<protein>
    <submittedName>
        <fullName evidence="6">DNA-binding transcriptional regulator, MerR family</fullName>
    </submittedName>
</protein>
<dbReference type="SUPFAM" id="SSF46955">
    <property type="entry name" value="Putative DNA-binding domain"/>
    <property type="match status" value="1"/>
</dbReference>
<evidence type="ECO:0000256" key="3">
    <source>
        <dbReference type="ARBA" id="ARBA00023159"/>
    </source>
</evidence>
<dbReference type="SUPFAM" id="SSF89082">
    <property type="entry name" value="Antibiotic binding domain of TipA-like multidrug resistance regulators"/>
    <property type="match status" value="1"/>
</dbReference>
<dbReference type="GO" id="GO:0003677">
    <property type="term" value="F:DNA binding"/>
    <property type="evidence" value="ECO:0007669"/>
    <property type="project" value="UniProtKB-KW"/>
</dbReference>
<dbReference type="Gene3D" id="1.10.490.50">
    <property type="entry name" value="Antibiotic binding domain of TipA-like multidrug resistance regulators"/>
    <property type="match status" value="1"/>
</dbReference>
<keyword evidence="4" id="KW-0804">Transcription</keyword>
<dbReference type="InterPro" id="IPR047057">
    <property type="entry name" value="MerR_fam"/>
</dbReference>
<evidence type="ECO:0000256" key="2">
    <source>
        <dbReference type="ARBA" id="ARBA00023125"/>
    </source>
</evidence>
<evidence type="ECO:0000259" key="5">
    <source>
        <dbReference type="PROSITE" id="PS50937"/>
    </source>
</evidence>
<evidence type="ECO:0000313" key="6">
    <source>
        <dbReference type="EMBL" id="SKB03422.1"/>
    </source>
</evidence>
<dbReference type="InterPro" id="IPR012925">
    <property type="entry name" value="TipAS_dom"/>
</dbReference>
<dbReference type="Pfam" id="PF13411">
    <property type="entry name" value="MerR_1"/>
    <property type="match status" value="1"/>
</dbReference>
<organism evidence="6 7">
    <name type="scientific">Sporosarcina newyorkensis</name>
    <dbReference type="NCBI Taxonomy" id="759851"/>
    <lineage>
        <taxon>Bacteria</taxon>
        <taxon>Bacillati</taxon>
        <taxon>Bacillota</taxon>
        <taxon>Bacilli</taxon>
        <taxon>Bacillales</taxon>
        <taxon>Caryophanaceae</taxon>
        <taxon>Sporosarcina</taxon>
    </lineage>
</organism>
<keyword evidence="3" id="KW-0010">Activator</keyword>
<dbReference type="PANTHER" id="PTHR30204">
    <property type="entry name" value="REDOX-CYCLING DRUG-SENSING TRANSCRIPTIONAL ACTIVATOR SOXR"/>
    <property type="match status" value="1"/>
</dbReference>
<dbReference type="GO" id="GO:0003700">
    <property type="term" value="F:DNA-binding transcription factor activity"/>
    <property type="evidence" value="ECO:0007669"/>
    <property type="project" value="InterPro"/>
</dbReference>